<reference evidence="1 2" key="1">
    <citation type="submission" date="2009-02" db="EMBL/GenBank/DDBJ databases">
        <title>Draft genome sequence of Bifidobacterium pseudocatenulatum (DSM 20438).</title>
        <authorList>
            <person name="Sudarsanam P."/>
            <person name="Ley R."/>
            <person name="Guruge J."/>
            <person name="Turnbaugh P.J."/>
            <person name="Mahowald M."/>
            <person name="Liep D."/>
            <person name="Gordon J."/>
        </authorList>
    </citation>
    <scope>NUCLEOTIDE SEQUENCE [LARGE SCALE GENOMIC DNA]</scope>
    <source>
        <strain evidence="1 2">DSM 20438</strain>
    </source>
</reference>
<dbReference type="EMBL" id="ABXX02000004">
    <property type="protein sequence ID" value="EEG70326.1"/>
    <property type="molecule type" value="Genomic_DNA"/>
</dbReference>
<dbReference type="Proteomes" id="UP000003875">
    <property type="component" value="Unassembled WGS sequence"/>
</dbReference>
<organism evidence="1 2">
    <name type="scientific">Bifidobacterium pseudocatenulatum DSM 20438 = JCM 1200 = LMG 10505</name>
    <dbReference type="NCBI Taxonomy" id="547043"/>
    <lineage>
        <taxon>Bacteria</taxon>
        <taxon>Bacillati</taxon>
        <taxon>Actinomycetota</taxon>
        <taxon>Actinomycetes</taxon>
        <taxon>Bifidobacteriales</taxon>
        <taxon>Bifidobacteriaceae</taxon>
        <taxon>Bifidobacterium</taxon>
    </lineage>
</organism>
<name>C0BUI5_BIFPS</name>
<proteinExistence type="predicted"/>
<comment type="caution">
    <text evidence="1">The sequence shown here is derived from an EMBL/GenBank/DDBJ whole genome shotgun (WGS) entry which is preliminary data.</text>
</comment>
<reference evidence="1 2" key="2">
    <citation type="submission" date="2009-02" db="EMBL/GenBank/DDBJ databases">
        <authorList>
            <person name="Fulton L."/>
            <person name="Clifton S."/>
            <person name="Fulton B."/>
            <person name="Xu J."/>
            <person name="Minx P."/>
            <person name="Pepin K.H."/>
            <person name="Johnson M."/>
            <person name="Bhonagiri V."/>
            <person name="Nash W.E."/>
            <person name="Mardis E.R."/>
            <person name="Wilson R.K."/>
        </authorList>
    </citation>
    <scope>NUCLEOTIDE SEQUENCE [LARGE SCALE GENOMIC DNA]</scope>
    <source>
        <strain evidence="1 2">DSM 20438</strain>
    </source>
</reference>
<evidence type="ECO:0000313" key="2">
    <source>
        <dbReference type="Proteomes" id="UP000003875"/>
    </source>
</evidence>
<evidence type="ECO:0000313" key="1">
    <source>
        <dbReference type="EMBL" id="EEG70326.1"/>
    </source>
</evidence>
<accession>C0BUI5</accession>
<sequence>MHNILQNITITHNERDGTKLAIYTLTLRRLLVLMMTYIAISRSERHQTACGQRPACCLCRKCRRQYSQNSDHCSY</sequence>
<gene>
    <name evidence="1" type="ORF">BIFPSEUDO_04072</name>
</gene>
<dbReference type="AlphaFoldDB" id="C0BUI5"/>
<protein>
    <submittedName>
        <fullName evidence="1">Uncharacterized protein</fullName>
    </submittedName>
</protein>